<feature type="domain" description="NAD(P)-binding" evidence="1">
    <location>
        <begin position="7"/>
        <end position="201"/>
    </location>
</feature>
<evidence type="ECO:0000259" key="1">
    <source>
        <dbReference type="Pfam" id="PF13460"/>
    </source>
</evidence>
<dbReference type="AlphaFoldDB" id="A0A3R8S8E8"/>
<name>A0A3R8S8E8_9BURK</name>
<accession>A0A3R8S8E8</accession>
<dbReference type="SUPFAM" id="SSF51735">
    <property type="entry name" value="NAD(P)-binding Rossmann-fold domains"/>
    <property type="match status" value="1"/>
</dbReference>
<dbReference type="Pfam" id="PF13460">
    <property type="entry name" value="NAD_binding_10"/>
    <property type="match status" value="1"/>
</dbReference>
<dbReference type="Gene3D" id="3.40.50.720">
    <property type="entry name" value="NAD(P)-binding Rossmann-like Domain"/>
    <property type="match status" value="1"/>
</dbReference>
<comment type="caution">
    <text evidence="2">The sequence shown here is derived from an EMBL/GenBank/DDBJ whole genome shotgun (WGS) entry which is preliminary data.</text>
</comment>
<evidence type="ECO:0000313" key="2">
    <source>
        <dbReference type="EMBL" id="RRS03894.1"/>
    </source>
</evidence>
<dbReference type="EMBL" id="RSED01000009">
    <property type="protein sequence ID" value="RRS03894.1"/>
    <property type="molecule type" value="Genomic_DNA"/>
</dbReference>
<dbReference type="RefSeq" id="WP_125243734.1">
    <property type="nucleotide sequence ID" value="NZ_RSED01000009.1"/>
</dbReference>
<proteinExistence type="predicted"/>
<dbReference type="InterPro" id="IPR016040">
    <property type="entry name" value="NAD(P)-bd_dom"/>
</dbReference>
<dbReference type="CDD" id="cd05244">
    <property type="entry name" value="BVR-B_like_SDR_a"/>
    <property type="match status" value="1"/>
</dbReference>
<organism evidence="2 3">
    <name type="scientific">Aquabacterium soli</name>
    <dbReference type="NCBI Taxonomy" id="2493092"/>
    <lineage>
        <taxon>Bacteria</taxon>
        <taxon>Pseudomonadati</taxon>
        <taxon>Pseudomonadota</taxon>
        <taxon>Betaproteobacteria</taxon>
        <taxon>Burkholderiales</taxon>
        <taxon>Aquabacterium</taxon>
    </lineage>
</organism>
<dbReference type="GO" id="GO:0016646">
    <property type="term" value="F:oxidoreductase activity, acting on the CH-NH group of donors, NAD or NADP as acceptor"/>
    <property type="evidence" value="ECO:0007669"/>
    <property type="project" value="TreeGrafter"/>
</dbReference>
<dbReference type="InterPro" id="IPR036291">
    <property type="entry name" value="NAD(P)-bd_dom_sf"/>
</dbReference>
<keyword evidence="3" id="KW-1185">Reference proteome</keyword>
<dbReference type="PANTHER" id="PTHR43355:SF2">
    <property type="entry name" value="FLAVIN REDUCTASE (NADPH)"/>
    <property type="match status" value="1"/>
</dbReference>
<gene>
    <name evidence="2" type="ORF">EIP75_13150</name>
</gene>
<dbReference type="Proteomes" id="UP000269265">
    <property type="component" value="Unassembled WGS sequence"/>
</dbReference>
<dbReference type="PANTHER" id="PTHR43355">
    <property type="entry name" value="FLAVIN REDUCTASE (NADPH)"/>
    <property type="match status" value="1"/>
</dbReference>
<dbReference type="InterPro" id="IPR051606">
    <property type="entry name" value="Polyketide_Oxido-like"/>
</dbReference>
<protein>
    <submittedName>
        <fullName evidence="2">NAD(P)-dependent oxidoreductase</fullName>
    </submittedName>
</protein>
<dbReference type="OrthoDB" id="7352421at2"/>
<evidence type="ECO:0000313" key="3">
    <source>
        <dbReference type="Proteomes" id="UP000269265"/>
    </source>
</evidence>
<sequence>MKIAIIGATGFIGSHLLAEAASRGHTITAFVSRPERVATTAQVSAQGVDVTDTGALTEALKGQGFEAVVSAFSGHAQADTLDYYLKGFKSILAAVKAAGVPRLLVVGGAATLEVAPGKILLDSPDFPAEWKGTAEGARQALGLLRDEPTLDWTFLSPSAMIEPGQRTGQFRLGGDQLLVDAQGKSHISLQDYAVALIDELDKPAHSRQRFTVGY</sequence>
<reference evidence="2 3" key="1">
    <citation type="submission" date="2018-12" db="EMBL/GenBank/DDBJ databases">
        <title>The whole draft genome of Aquabacterium sp. SJQ9.</title>
        <authorList>
            <person name="Sun L."/>
            <person name="Gao X."/>
            <person name="Chen W."/>
            <person name="Huang K."/>
        </authorList>
    </citation>
    <scope>NUCLEOTIDE SEQUENCE [LARGE SCALE GENOMIC DNA]</scope>
    <source>
        <strain evidence="2 3">SJQ9</strain>
    </source>
</reference>